<reference evidence="2 3" key="1">
    <citation type="submission" date="2019-04" db="EMBL/GenBank/DDBJ databases">
        <authorList>
            <consortium name="DOE Joint Genome Institute"/>
            <person name="Mondo S."/>
            <person name="Kjaerbolling I."/>
            <person name="Vesth T."/>
            <person name="Frisvad J.C."/>
            <person name="Nybo J.L."/>
            <person name="Theobald S."/>
            <person name="Kildgaard S."/>
            <person name="Isbrandt T."/>
            <person name="Kuo A."/>
            <person name="Sato A."/>
            <person name="Lyhne E.K."/>
            <person name="Kogle M.E."/>
            <person name="Wiebenga A."/>
            <person name="Kun R.S."/>
            <person name="Lubbers R.J."/>
            <person name="Makela M.R."/>
            <person name="Barry K."/>
            <person name="Chovatia M."/>
            <person name="Clum A."/>
            <person name="Daum C."/>
            <person name="Haridas S."/>
            <person name="He G."/>
            <person name="LaButti K."/>
            <person name="Lipzen A."/>
            <person name="Riley R."/>
            <person name="Salamov A."/>
            <person name="Simmons B.A."/>
            <person name="Magnuson J.K."/>
            <person name="Henrissat B."/>
            <person name="Mortensen U.H."/>
            <person name="Larsen T.O."/>
            <person name="Devries R.P."/>
            <person name="Grigoriev I.V."/>
            <person name="Machida M."/>
            <person name="Baker S.E."/>
            <person name="Andersen M.R."/>
            <person name="Cantor M.N."/>
            <person name="Hua S.X."/>
        </authorList>
    </citation>
    <scope>NUCLEOTIDE SEQUENCE [LARGE SCALE GENOMIC DNA]</scope>
    <source>
        <strain evidence="2 3">CBS 117616</strain>
    </source>
</reference>
<organism evidence="2 3">
    <name type="scientific">Aspergillus pseudocaelatus</name>
    <dbReference type="NCBI Taxonomy" id="1825620"/>
    <lineage>
        <taxon>Eukaryota</taxon>
        <taxon>Fungi</taxon>
        <taxon>Dikarya</taxon>
        <taxon>Ascomycota</taxon>
        <taxon>Pezizomycotina</taxon>
        <taxon>Eurotiomycetes</taxon>
        <taxon>Eurotiomycetidae</taxon>
        <taxon>Eurotiales</taxon>
        <taxon>Aspergillaceae</taxon>
        <taxon>Aspergillus</taxon>
        <taxon>Aspergillus subgen. Circumdati</taxon>
    </lineage>
</organism>
<evidence type="ECO:0000256" key="1">
    <source>
        <dbReference type="SAM" id="MobiDB-lite"/>
    </source>
</evidence>
<sequence length="68" mass="7489">MFRRLVTVAPRVGTVVSPRITPALSGIQSQPILRAPATKRGYHEKVLDHYNNPRNGTSTPTYQKLSGS</sequence>
<feature type="compositionally biased region" description="Polar residues" evidence="1">
    <location>
        <begin position="52"/>
        <end position="68"/>
    </location>
</feature>
<dbReference type="EMBL" id="ML735796">
    <property type="protein sequence ID" value="KAE8413905.1"/>
    <property type="molecule type" value="Genomic_DNA"/>
</dbReference>
<keyword evidence="3" id="KW-1185">Reference proteome</keyword>
<gene>
    <name evidence="2" type="ORF">BDV36DRAFT_267016</name>
</gene>
<proteinExistence type="predicted"/>
<protein>
    <submittedName>
        <fullName evidence="2">Uncharacterized protein</fullName>
    </submittedName>
</protein>
<evidence type="ECO:0000313" key="2">
    <source>
        <dbReference type="EMBL" id="KAE8413905.1"/>
    </source>
</evidence>
<dbReference type="Proteomes" id="UP000325395">
    <property type="component" value="Unassembled WGS sequence"/>
</dbReference>
<name>A0ABQ6W9V7_9EURO</name>
<feature type="region of interest" description="Disordered" evidence="1">
    <location>
        <begin position="48"/>
        <end position="68"/>
    </location>
</feature>
<accession>A0ABQ6W9V7</accession>
<evidence type="ECO:0000313" key="3">
    <source>
        <dbReference type="Proteomes" id="UP000325395"/>
    </source>
</evidence>